<reference evidence="3" key="1">
    <citation type="submission" date="2023-03" db="EMBL/GenBank/DDBJ databases">
        <title>Massive genome expansion in bonnet fungi (Mycena s.s.) driven by repeated elements and novel gene families across ecological guilds.</title>
        <authorList>
            <consortium name="Lawrence Berkeley National Laboratory"/>
            <person name="Harder C.B."/>
            <person name="Miyauchi S."/>
            <person name="Viragh M."/>
            <person name="Kuo A."/>
            <person name="Thoen E."/>
            <person name="Andreopoulos B."/>
            <person name="Lu D."/>
            <person name="Skrede I."/>
            <person name="Drula E."/>
            <person name="Henrissat B."/>
            <person name="Morin E."/>
            <person name="Kohler A."/>
            <person name="Barry K."/>
            <person name="LaButti K."/>
            <person name="Morin E."/>
            <person name="Salamov A."/>
            <person name="Lipzen A."/>
            <person name="Mereny Z."/>
            <person name="Hegedus B."/>
            <person name="Baldrian P."/>
            <person name="Stursova M."/>
            <person name="Weitz H."/>
            <person name="Taylor A."/>
            <person name="Grigoriev I.V."/>
            <person name="Nagy L.G."/>
            <person name="Martin F."/>
            <person name="Kauserud H."/>
        </authorList>
    </citation>
    <scope>NUCLEOTIDE SEQUENCE</scope>
    <source>
        <strain evidence="3">CBHHK182m</strain>
    </source>
</reference>
<dbReference type="EMBL" id="JARKIB010000562">
    <property type="protein sequence ID" value="KAJ7699845.1"/>
    <property type="molecule type" value="Genomic_DNA"/>
</dbReference>
<feature type="region of interest" description="Disordered" evidence="1">
    <location>
        <begin position="145"/>
        <end position="169"/>
    </location>
</feature>
<evidence type="ECO:0000256" key="2">
    <source>
        <dbReference type="SAM" id="Phobius"/>
    </source>
</evidence>
<keyword evidence="4" id="KW-1185">Reference proteome</keyword>
<name>A0AAD7DV96_9AGAR</name>
<sequence>MGLQPFQNPWSVGPTVVTLTLIQVMPYPTRRLIDTADVTVLNGISTFGGLWTFLNGAFSLFFGANILYFALGRRPLSALGIVHIFQRRRLERQWHEDFPALHTEGGLPGSESAGIVAFIRERLVNLGEDPHQPDDVEAQKNLDAGESNDGAEATESERIPNSSTFELGSIPDEIPLLDVDVGLPVGEMVPPLSNATT</sequence>
<protein>
    <submittedName>
        <fullName evidence="3">Uncharacterized protein</fullName>
    </submittedName>
</protein>
<organism evidence="3 4">
    <name type="scientific">Mycena metata</name>
    <dbReference type="NCBI Taxonomy" id="1033252"/>
    <lineage>
        <taxon>Eukaryota</taxon>
        <taxon>Fungi</taxon>
        <taxon>Dikarya</taxon>
        <taxon>Basidiomycota</taxon>
        <taxon>Agaricomycotina</taxon>
        <taxon>Agaricomycetes</taxon>
        <taxon>Agaricomycetidae</taxon>
        <taxon>Agaricales</taxon>
        <taxon>Marasmiineae</taxon>
        <taxon>Mycenaceae</taxon>
        <taxon>Mycena</taxon>
    </lineage>
</organism>
<proteinExistence type="predicted"/>
<feature type="transmembrane region" description="Helical" evidence="2">
    <location>
        <begin position="50"/>
        <end position="71"/>
    </location>
</feature>
<keyword evidence="2" id="KW-0472">Membrane</keyword>
<accession>A0AAD7DV96</accession>
<keyword evidence="2" id="KW-1133">Transmembrane helix</keyword>
<keyword evidence="2" id="KW-0812">Transmembrane</keyword>
<evidence type="ECO:0000313" key="3">
    <source>
        <dbReference type="EMBL" id="KAJ7699845.1"/>
    </source>
</evidence>
<comment type="caution">
    <text evidence="3">The sequence shown here is derived from an EMBL/GenBank/DDBJ whole genome shotgun (WGS) entry which is preliminary data.</text>
</comment>
<evidence type="ECO:0000313" key="4">
    <source>
        <dbReference type="Proteomes" id="UP001215598"/>
    </source>
</evidence>
<dbReference type="AlphaFoldDB" id="A0AAD7DV96"/>
<gene>
    <name evidence="3" type="ORF">B0H16DRAFT_777491</name>
</gene>
<dbReference type="Proteomes" id="UP001215598">
    <property type="component" value="Unassembled WGS sequence"/>
</dbReference>
<evidence type="ECO:0000256" key="1">
    <source>
        <dbReference type="SAM" id="MobiDB-lite"/>
    </source>
</evidence>